<dbReference type="AlphaFoldDB" id="A0A212IXY8"/>
<name>A0A212IXY8_9DELT</name>
<gene>
    <name evidence="1" type="ORF">KL86DPRO_10299</name>
</gene>
<organism evidence="1">
    <name type="scientific">uncultured delta proteobacterium</name>
    <dbReference type="NCBI Taxonomy" id="34034"/>
    <lineage>
        <taxon>Bacteria</taxon>
        <taxon>Deltaproteobacteria</taxon>
        <taxon>environmental samples</taxon>
    </lineage>
</organism>
<reference evidence="1" key="1">
    <citation type="submission" date="2016-04" db="EMBL/GenBank/DDBJ databases">
        <authorList>
            <person name="Evans L.H."/>
            <person name="Alamgir A."/>
            <person name="Owens N."/>
            <person name="Weber N.D."/>
            <person name="Virtaneva K."/>
            <person name="Barbian K."/>
            <person name="Babar A."/>
            <person name="Rosenke K."/>
        </authorList>
    </citation>
    <scope>NUCLEOTIDE SEQUENCE</scope>
    <source>
        <strain evidence="1">86</strain>
    </source>
</reference>
<protein>
    <submittedName>
        <fullName evidence="1">Uncharacterized protein</fullName>
    </submittedName>
</protein>
<dbReference type="EMBL" id="FLUQ01000001">
    <property type="protein sequence ID" value="SBV92076.1"/>
    <property type="molecule type" value="Genomic_DNA"/>
</dbReference>
<evidence type="ECO:0000313" key="1">
    <source>
        <dbReference type="EMBL" id="SBV92076.1"/>
    </source>
</evidence>
<sequence length="309" mass="33329">MADYTGLTNKLGNAIGIPFSSFSTEEQGIIDLAFAADDLTRQNDMFWLDGIRQDSANWADGDGAVRWSNGFNVYVRPFRGAVNGTIVYAPQIALTFDQESISERVDSVIIRRDYAARTVNVMILKGTSGSTEPPVLTRNAYAVYDYELARVHVVNTIGALAQTDITDMRTVLVADFGIRPTSADAGKSISIGQVGQLIIDGPKLDTRAYAEDAQSRDIVQGRIAANGTILSSRNIAGGGRTAAGLYTFAIAPGIITDESKCTLSYSIITTIASIMMITAFSKTSISFRTAQWDSTTADREFSFAIKQGV</sequence>
<accession>A0A212IXY8</accession>
<proteinExistence type="predicted"/>